<feature type="transmembrane region" description="Helical" evidence="7">
    <location>
        <begin position="62"/>
        <end position="85"/>
    </location>
</feature>
<evidence type="ECO:0000256" key="2">
    <source>
        <dbReference type="ARBA" id="ARBA00022448"/>
    </source>
</evidence>
<name>A0A540W6S4_9ACTN</name>
<organism evidence="9 10">
    <name type="scientific">Kitasatospora acidiphila</name>
    <dbReference type="NCBI Taxonomy" id="2567942"/>
    <lineage>
        <taxon>Bacteria</taxon>
        <taxon>Bacillati</taxon>
        <taxon>Actinomycetota</taxon>
        <taxon>Actinomycetes</taxon>
        <taxon>Kitasatosporales</taxon>
        <taxon>Streptomycetaceae</taxon>
        <taxon>Kitasatospora</taxon>
    </lineage>
</organism>
<accession>A0A540W6S4</accession>
<evidence type="ECO:0000256" key="6">
    <source>
        <dbReference type="ARBA" id="ARBA00023136"/>
    </source>
</evidence>
<dbReference type="OrthoDB" id="5379144at2"/>
<dbReference type="Gene3D" id="1.20.1250.20">
    <property type="entry name" value="MFS general substrate transporter like domains"/>
    <property type="match status" value="1"/>
</dbReference>
<gene>
    <name evidence="9" type="ORF">E6W39_23995</name>
</gene>
<dbReference type="Proteomes" id="UP000319103">
    <property type="component" value="Unassembled WGS sequence"/>
</dbReference>
<evidence type="ECO:0000256" key="7">
    <source>
        <dbReference type="SAM" id="Phobius"/>
    </source>
</evidence>
<proteinExistence type="predicted"/>
<feature type="transmembrane region" description="Helical" evidence="7">
    <location>
        <begin position="187"/>
        <end position="208"/>
    </location>
</feature>
<feature type="transmembrane region" description="Helical" evidence="7">
    <location>
        <begin position="97"/>
        <end position="118"/>
    </location>
</feature>
<dbReference type="GO" id="GO:0005886">
    <property type="term" value="C:plasma membrane"/>
    <property type="evidence" value="ECO:0007669"/>
    <property type="project" value="UniProtKB-SubCell"/>
</dbReference>
<dbReference type="EMBL" id="VIGB01000003">
    <property type="protein sequence ID" value="TQF04722.1"/>
    <property type="molecule type" value="Genomic_DNA"/>
</dbReference>
<evidence type="ECO:0000256" key="5">
    <source>
        <dbReference type="ARBA" id="ARBA00022989"/>
    </source>
</evidence>
<feature type="transmembrane region" description="Helical" evidence="7">
    <location>
        <begin position="302"/>
        <end position="322"/>
    </location>
</feature>
<evidence type="ECO:0000313" key="9">
    <source>
        <dbReference type="EMBL" id="TQF04722.1"/>
    </source>
</evidence>
<dbReference type="InterPro" id="IPR036259">
    <property type="entry name" value="MFS_trans_sf"/>
</dbReference>
<keyword evidence="2" id="KW-0813">Transport</keyword>
<feature type="transmembrane region" description="Helical" evidence="7">
    <location>
        <begin position="265"/>
        <end position="282"/>
    </location>
</feature>
<feature type="transmembrane region" description="Helical" evidence="7">
    <location>
        <begin position="419"/>
        <end position="439"/>
    </location>
</feature>
<feature type="domain" description="Major facilitator superfamily (MFS) profile" evidence="8">
    <location>
        <begin position="60"/>
        <end position="446"/>
    </location>
</feature>
<evidence type="ECO:0000256" key="4">
    <source>
        <dbReference type="ARBA" id="ARBA00022692"/>
    </source>
</evidence>
<dbReference type="GO" id="GO:0022857">
    <property type="term" value="F:transmembrane transporter activity"/>
    <property type="evidence" value="ECO:0007669"/>
    <property type="project" value="InterPro"/>
</dbReference>
<keyword evidence="10" id="KW-1185">Reference proteome</keyword>
<dbReference type="PROSITE" id="PS00216">
    <property type="entry name" value="SUGAR_TRANSPORT_1"/>
    <property type="match status" value="1"/>
</dbReference>
<evidence type="ECO:0000256" key="3">
    <source>
        <dbReference type="ARBA" id="ARBA00022475"/>
    </source>
</evidence>
<feature type="transmembrane region" description="Helical" evidence="7">
    <location>
        <begin position="334"/>
        <end position="357"/>
    </location>
</feature>
<comment type="caution">
    <text evidence="9">The sequence shown here is derived from an EMBL/GenBank/DDBJ whole genome shotgun (WGS) entry which is preliminary data.</text>
</comment>
<dbReference type="InterPro" id="IPR011701">
    <property type="entry name" value="MFS"/>
</dbReference>
<dbReference type="PROSITE" id="PS50850">
    <property type="entry name" value="MFS"/>
    <property type="match status" value="1"/>
</dbReference>
<dbReference type="InterPro" id="IPR005829">
    <property type="entry name" value="Sugar_transporter_CS"/>
</dbReference>
<keyword evidence="3" id="KW-1003">Cell membrane</keyword>
<keyword evidence="5 7" id="KW-1133">Transmembrane helix</keyword>
<keyword evidence="6 7" id="KW-0472">Membrane</keyword>
<evidence type="ECO:0000259" key="8">
    <source>
        <dbReference type="PROSITE" id="PS50850"/>
    </source>
</evidence>
<dbReference type="AlphaFoldDB" id="A0A540W6S4"/>
<feature type="transmembrane region" description="Helical" evidence="7">
    <location>
        <begin position="214"/>
        <end position="231"/>
    </location>
</feature>
<dbReference type="Pfam" id="PF07690">
    <property type="entry name" value="MFS_1"/>
    <property type="match status" value="1"/>
</dbReference>
<protein>
    <submittedName>
        <fullName evidence="9">MFS transporter</fullName>
    </submittedName>
</protein>
<comment type="subcellular location">
    <subcellularLocation>
        <location evidence="1">Cell membrane</location>
        <topology evidence="1">Multi-pass membrane protein</topology>
    </subcellularLocation>
</comment>
<dbReference type="SUPFAM" id="SSF103473">
    <property type="entry name" value="MFS general substrate transporter"/>
    <property type="match status" value="1"/>
</dbReference>
<dbReference type="CDD" id="cd17329">
    <property type="entry name" value="MFS_MdtH_MDR_like"/>
    <property type="match status" value="1"/>
</dbReference>
<reference evidence="9 10" key="1">
    <citation type="submission" date="2019-06" db="EMBL/GenBank/DDBJ databases">
        <title>Description of Kitasatospora acidophila sp. nov. isolated from pine grove soil, and reclassification of Streptomyces novaecaesareae to Kitasatospora novaeceasareae comb. nov.</title>
        <authorList>
            <person name="Kim M.J."/>
        </authorList>
    </citation>
    <scope>NUCLEOTIDE SEQUENCE [LARGE SCALE GENOMIC DNA]</scope>
    <source>
        <strain evidence="9 10">MMS16-CNU292</strain>
    </source>
</reference>
<evidence type="ECO:0000256" key="1">
    <source>
        <dbReference type="ARBA" id="ARBA00004651"/>
    </source>
</evidence>
<keyword evidence="4 7" id="KW-0812">Transmembrane</keyword>
<dbReference type="PANTHER" id="PTHR23517:SF2">
    <property type="entry name" value="MULTIDRUG RESISTANCE PROTEIN MDTH"/>
    <property type="match status" value="1"/>
</dbReference>
<dbReference type="PANTHER" id="PTHR23517">
    <property type="entry name" value="RESISTANCE PROTEIN MDTM, PUTATIVE-RELATED-RELATED"/>
    <property type="match status" value="1"/>
</dbReference>
<evidence type="ECO:0000313" key="10">
    <source>
        <dbReference type="Proteomes" id="UP000319103"/>
    </source>
</evidence>
<dbReference type="InterPro" id="IPR020846">
    <property type="entry name" value="MFS_dom"/>
</dbReference>
<dbReference type="InterPro" id="IPR050171">
    <property type="entry name" value="MFS_Transporters"/>
</dbReference>
<sequence>MSHLHQHEPLTSAPCPDCGAPLAHRGTRHPGSLYVTTAAPPLPTRLRSALTESVGGLPAEFWWLWLSTLVNKLGAFVTTFMALYLTRERGYSASYAGLVVALYGLGSAVGSLAGGVLADRLGRRPTVLGAQLLTAGCTAALAYTNGQLLIAAVALLTGVCANAGRPAVSAIIADVVPAADRVRAFSLNYWAINIGFGVSASVAGLIALNGFQPLFLADAATTALCALVVFAKVRESRPTAPEPGRNSQAGVPQVGLGTVFRDRRFIALVSMTFLFAVIMNQGNSTLAVVMGREGLSTTQYGLVAGLNGLLIVVLQIPVTRLIRGRDRARVLMTAALLAGWGISIAVFAGGSVLVYALSVAVWTVGEVIQVPTNMSLVAELSPTHARGRYQGVSSLAWSGAAFVGPAAGGLLLDHGGPGVVWGGCALLGTVAGAGYLLVARRADATATTRSAAAARSMATVAD</sequence>